<comment type="caution">
    <text evidence="2">The sequence shown here is derived from an EMBL/GenBank/DDBJ whole genome shotgun (WGS) entry which is preliminary data.</text>
</comment>
<dbReference type="EMBL" id="JAAAHS010000033">
    <property type="protein sequence ID" value="NBE51222.1"/>
    <property type="molecule type" value="Genomic_DNA"/>
</dbReference>
<feature type="domain" description="Styrene monooxygenase StyA putative substrate binding" evidence="1">
    <location>
        <begin position="152"/>
        <end position="260"/>
    </location>
</feature>
<evidence type="ECO:0000313" key="3">
    <source>
        <dbReference type="Proteomes" id="UP000598297"/>
    </source>
</evidence>
<dbReference type="InterPro" id="IPR041654">
    <property type="entry name" value="StyA_sbd"/>
</dbReference>
<dbReference type="Pfam" id="PF17885">
    <property type="entry name" value="Smoa_sbd"/>
    <property type="match status" value="1"/>
</dbReference>
<protein>
    <submittedName>
        <fullName evidence="2">FAD-binding oxidoreductase</fullName>
    </submittedName>
</protein>
<dbReference type="AlphaFoldDB" id="A0A964UM82"/>
<accession>A0A964UM82</accession>
<evidence type="ECO:0000259" key="1">
    <source>
        <dbReference type="Pfam" id="PF17885"/>
    </source>
</evidence>
<dbReference type="Gene3D" id="3.50.50.60">
    <property type="entry name" value="FAD/NAD(P)-binding domain"/>
    <property type="match status" value="2"/>
</dbReference>
<reference evidence="2" key="1">
    <citation type="submission" date="2020-01" db="EMBL/GenBank/DDBJ databases">
        <title>Whole-genome analyses of novel actinobacteria.</title>
        <authorList>
            <person name="Sahin N."/>
        </authorList>
    </citation>
    <scope>NUCLEOTIDE SEQUENCE</scope>
    <source>
        <strain evidence="2">YC537</strain>
    </source>
</reference>
<dbReference type="SUPFAM" id="SSF51905">
    <property type="entry name" value="FAD/NAD(P)-binding domain"/>
    <property type="match status" value="1"/>
</dbReference>
<dbReference type="RefSeq" id="WP_161695006.1">
    <property type="nucleotide sequence ID" value="NZ_JAAAHS010000033.1"/>
</dbReference>
<dbReference type="OrthoDB" id="3414915at2"/>
<dbReference type="Proteomes" id="UP000598297">
    <property type="component" value="Unassembled WGS sequence"/>
</dbReference>
<gene>
    <name evidence="2" type="ORF">GUY60_07250</name>
</gene>
<keyword evidence="3" id="KW-1185">Reference proteome</keyword>
<organism evidence="2 3">
    <name type="scientific">Streptomyces boluensis</name>
    <dbReference type="NCBI Taxonomy" id="1775135"/>
    <lineage>
        <taxon>Bacteria</taxon>
        <taxon>Bacillati</taxon>
        <taxon>Actinomycetota</taxon>
        <taxon>Actinomycetes</taxon>
        <taxon>Kitasatosporales</taxon>
        <taxon>Streptomycetaceae</taxon>
        <taxon>Streptomyces</taxon>
    </lineage>
</organism>
<proteinExistence type="predicted"/>
<dbReference type="PRINTS" id="PR00420">
    <property type="entry name" value="RNGMNOXGNASE"/>
</dbReference>
<sequence>MRKILIVGAGQSGLQLALGLQAQGYEVTLMTHRTADEVRAGRVMSTQVMFPTALRHERELQLNFWESQAPAIEQLAVSLTEAAGTEAEPARRPVDWTAPLDGIAQSVDQRVKMAGWMDTFAQRGGQLVLHGAAVSDLDYFSRFYDLVLVAVGKGELASLFDRDPARSPYNRPQRALAVSYVHGLDPDPSGAGTVRYHLVPGVGELVVTPTLTTSGRADILFWEGVPGGPVDAFKGLTDPAEHLALTLALMKRFTPDAYARAAGVELTDRGATLTGRYTPVVRRPVGRLPSGGLALGVGDVVVADDPVTGQGANSAAKCAASYLASIVEHGDRPFDAAWMESAFARHWATARSVTRWTNAMLAPLPEHVLDLITAAADHPGLAHRLAGGFDDPAVFAELGQGPAGAEAYLRTLDAR</sequence>
<evidence type="ECO:0000313" key="2">
    <source>
        <dbReference type="EMBL" id="NBE51222.1"/>
    </source>
</evidence>
<dbReference type="InterPro" id="IPR036188">
    <property type="entry name" value="FAD/NAD-bd_sf"/>
</dbReference>
<name>A0A964UM82_9ACTN</name>
<dbReference type="Gene3D" id="3.30.9.40">
    <property type="match status" value="1"/>
</dbReference>